<feature type="signal peptide" evidence="1">
    <location>
        <begin position="1"/>
        <end position="23"/>
    </location>
</feature>
<dbReference type="OrthoDB" id="2910287at2759"/>
<dbReference type="Proteomes" id="UP000800200">
    <property type="component" value="Unassembled WGS sequence"/>
</dbReference>
<proteinExistence type="predicted"/>
<name>A0A6A6ERH5_9PEZI</name>
<keyword evidence="3" id="KW-1185">Reference proteome</keyword>
<keyword evidence="1" id="KW-0732">Signal</keyword>
<evidence type="ECO:0000256" key="1">
    <source>
        <dbReference type="SAM" id="SignalP"/>
    </source>
</evidence>
<evidence type="ECO:0000313" key="2">
    <source>
        <dbReference type="EMBL" id="KAF2192670.1"/>
    </source>
</evidence>
<reference evidence="2" key="1">
    <citation type="journal article" date="2020" name="Stud. Mycol.">
        <title>101 Dothideomycetes genomes: a test case for predicting lifestyles and emergence of pathogens.</title>
        <authorList>
            <person name="Haridas S."/>
            <person name="Albert R."/>
            <person name="Binder M."/>
            <person name="Bloem J."/>
            <person name="Labutti K."/>
            <person name="Salamov A."/>
            <person name="Andreopoulos B."/>
            <person name="Baker S."/>
            <person name="Barry K."/>
            <person name="Bills G."/>
            <person name="Bluhm B."/>
            <person name="Cannon C."/>
            <person name="Castanera R."/>
            <person name="Culley D."/>
            <person name="Daum C."/>
            <person name="Ezra D."/>
            <person name="Gonzalez J."/>
            <person name="Henrissat B."/>
            <person name="Kuo A."/>
            <person name="Liang C."/>
            <person name="Lipzen A."/>
            <person name="Lutzoni F."/>
            <person name="Magnuson J."/>
            <person name="Mondo S."/>
            <person name="Nolan M."/>
            <person name="Ohm R."/>
            <person name="Pangilinan J."/>
            <person name="Park H.-J."/>
            <person name="Ramirez L."/>
            <person name="Alfaro M."/>
            <person name="Sun H."/>
            <person name="Tritt A."/>
            <person name="Yoshinaga Y."/>
            <person name="Zwiers L.-H."/>
            <person name="Turgeon B."/>
            <person name="Goodwin S."/>
            <person name="Spatafora J."/>
            <person name="Crous P."/>
            <person name="Grigoriev I."/>
        </authorList>
    </citation>
    <scope>NUCLEOTIDE SEQUENCE</scope>
    <source>
        <strain evidence="2">CBS 207.26</strain>
    </source>
</reference>
<evidence type="ECO:0000313" key="3">
    <source>
        <dbReference type="Proteomes" id="UP000800200"/>
    </source>
</evidence>
<accession>A0A6A6ERH5</accession>
<organism evidence="2 3">
    <name type="scientific">Zopfia rhizophila CBS 207.26</name>
    <dbReference type="NCBI Taxonomy" id="1314779"/>
    <lineage>
        <taxon>Eukaryota</taxon>
        <taxon>Fungi</taxon>
        <taxon>Dikarya</taxon>
        <taxon>Ascomycota</taxon>
        <taxon>Pezizomycotina</taxon>
        <taxon>Dothideomycetes</taxon>
        <taxon>Dothideomycetes incertae sedis</taxon>
        <taxon>Zopfiaceae</taxon>
        <taxon>Zopfia</taxon>
    </lineage>
</organism>
<feature type="chain" id="PRO_5025460945" evidence="1">
    <location>
        <begin position="24"/>
        <end position="150"/>
    </location>
</feature>
<dbReference type="AlphaFoldDB" id="A0A6A6ERH5"/>
<sequence length="150" mass="16832">MRFSILSSAIMAFLLSNYALSVAIPTEASPGVSAPIVQSANPRIKNSREEQAGAGVYMSTEPDWGYRETQGLWQWLRIVPNLCHDLTVYDKNISSFGPDKGLKCIVYDEHTCKGNKLEIWHPGYARMEWNGWDNRVSSFNCAPDTRPSGF</sequence>
<dbReference type="EMBL" id="ML994615">
    <property type="protein sequence ID" value="KAF2192670.1"/>
    <property type="molecule type" value="Genomic_DNA"/>
</dbReference>
<gene>
    <name evidence="2" type="ORF">K469DRAFT_694740</name>
</gene>
<dbReference type="Gene3D" id="2.60.20.10">
    <property type="entry name" value="Crystallins"/>
    <property type="match status" value="1"/>
</dbReference>
<protein>
    <submittedName>
        <fullName evidence="2">Uncharacterized protein</fullName>
    </submittedName>
</protein>